<evidence type="ECO:0000313" key="4">
    <source>
        <dbReference type="Proteomes" id="UP000014803"/>
    </source>
</evidence>
<dbReference type="Proteomes" id="UP000014803">
    <property type="component" value="Chromosome"/>
</dbReference>
<dbReference type="RefSeq" id="WP_020736543.1">
    <property type="nucleotide sequence ID" value="NC_021658.1"/>
</dbReference>
<evidence type="ECO:0000256" key="1">
    <source>
        <dbReference type="ARBA" id="ARBA00022801"/>
    </source>
</evidence>
<dbReference type="STRING" id="1254432.SCE1572_23080"/>
<name>S4XXM8_SORCE</name>
<gene>
    <name evidence="3" type="ORF">SCE1572_23080</name>
</gene>
<evidence type="ECO:0000259" key="2">
    <source>
        <dbReference type="PROSITE" id="PS50263"/>
    </source>
</evidence>
<dbReference type="OrthoDB" id="9811121at2"/>
<dbReference type="InterPro" id="IPR050345">
    <property type="entry name" value="Aliph_Amidase/BUP"/>
</dbReference>
<dbReference type="PANTHER" id="PTHR43674:SF2">
    <property type="entry name" value="BETA-UREIDOPROPIONASE"/>
    <property type="match status" value="1"/>
</dbReference>
<dbReference type="GO" id="GO:0016811">
    <property type="term" value="F:hydrolase activity, acting on carbon-nitrogen (but not peptide) bonds, in linear amides"/>
    <property type="evidence" value="ECO:0007669"/>
    <property type="project" value="TreeGrafter"/>
</dbReference>
<dbReference type="InterPro" id="IPR036526">
    <property type="entry name" value="C-N_Hydrolase_sf"/>
</dbReference>
<feature type="domain" description="CN hydrolase" evidence="2">
    <location>
        <begin position="16"/>
        <end position="259"/>
    </location>
</feature>
<dbReference type="PATRIC" id="fig|1254432.3.peg.5227"/>
<dbReference type="HOGENOM" id="CLU_1045468_0_0_7"/>
<dbReference type="AlphaFoldDB" id="S4XXM8"/>
<dbReference type="CDD" id="cd07197">
    <property type="entry name" value="nitrilase"/>
    <property type="match status" value="1"/>
</dbReference>
<organism evidence="3 4">
    <name type="scientific">Sorangium cellulosum So0157-2</name>
    <dbReference type="NCBI Taxonomy" id="1254432"/>
    <lineage>
        <taxon>Bacteria</taxon>
        <taxon>Pseudomonadati</taxon>
        <taxon>Myxococcota</taxon>
        <taxon>Polyangia</taxon>
        <taxon>Polyangiales</taxon>
        <taxon>Polyangiaceae</taxon>
        <taxon>Sorangium</taxon>
    </lineage>
</organism>
<dbReference type="PANTHER" id="PTHR43674">
    <property type="entry name" value="NITRILASE C965.09-RELATED"/>
    <property type="match status" value="1"/>
</dbReference>
<dbReference type="eggNOG" id="COG0388">
    <property type="taxonomic scope" value="Bacteria"/>
</dbReference>
<dbReference type="Gene3D" id="3.60.110.10">
    <property type="entry name" value="Carbon-nitrogen hydrolase"/>
    <property type="match status" value="1"/>
</dbReference>
<dbReference type="PROSITE" id="PS50263">
    <property type="entry name" value="CN_HYDROLASE"/>
    <property type="match status" value="1"/>
</dbReference>
<dbReference type="SUPFAM" id="SSF56317">
    <property type="entry name" value="Carbon-nitrogen hydrolase"/>
    <property type="match status" value="1"/>
</dbReference>
<accession>S4XXM8</accession>
<sequence length="266" mass="28540">MAVAARARRATAVSARSLDVVALELPQRFGDLRGSLAEIDRLLGAPALAGADLALLPELIVTGYVSPRGDSDLRRFAEPLDGESARRLSELAREHGIALAGPLVEESQGRFYNTLLVFDRDGRRAGHYRKRHPWFPERWAAPGDLGTPVLDLLGVKVTVAICFDVHFLSEDAGEALDAADLLLFPTAWVDPPGEGDARAELLPALARRHRVTIVNANWGPSRPALDGQGGSRILDADGRTVAAAPPGPGPNVVRAALRLGQGRRER</sequence>
<reference evidence="3 4" key="1">
    <citation type="journal article" date="2013" name="Sci. Rep.">
        <title>Extraordinary expansion of a Sorangium cellulosum genome from an alkaline milieu.</title>
        <authorList>
            <person name="Han K."/>
            <person name="Li Z.F."/>
            <person name="Peng R."/>
            <person name="Zhu L.P."/>
            <person name="Zhou T."/>
            <person name="Wang L.G."/>
            <person name="Li S.G."/>
            <person name="Zhang X.B."/>
            <person name="Hu W."/>
            <person name="Wu Z.H."/>
            <person name="Qin N."/>
            <person name="Li Y.Z."/>
        </authorList>
    </citation>
    <scope>NUCLEOTIDE SEQUENCE [LARGE SCALE GENOMIC DNA]</scope>
    <source>
        <strain evidence="3 4">So0157-2</strain>
    </source>
</reference>
<dbReference type="Pfam" id="PF00795">
    <property type="entry name" value="CN_hydrolase"/>
    <property type="match status" value="1"/>
</dbReference>
<evidence type="ECO:0000313" key="3">
    <source>
        <dbReference type="EMBL" id="AGP37111.1"/>
    </source>
</evidence>
<proteinExistence type="predicted"/>
<keyword evidence="1" id="KW-0378">Hydrolase</keyword>
<dbReference type="KEGG" id="scu:SCE1572_23080"/>
<protein>
    <recommendedName>
        <fullName evidence="2">CN hydrolase domain-containing protein</fullName>
    </recommendedName>
</protein>
<dbReference type="InterPro" id="IPR003010">
    <property type="entry name" value="C-N_Hydrolase"/>
</dbReference>
<dbReference type="EMBL" id="CP003969">
    <property type="protein sequence ID" value="AGP37111.1"/>
    <property type="molecule type" value="Genomic_DNA"/>
</dbReference>